<feature type="domain" description="RNA 2-O ribose methyltransferase substrate binding" evidence="4">
    <location>
        <begin position="46"/>
        <end position="126"/>
    </location>
</feature>
<gene>
    <name evidence="5" type="ORF">ACFOW6_00020</name>
</gene>
<keyword evidence="1 5" id="KW-0489">Methyltransferase</keyword>
<evidence type="ECO:0000313" key="6">
    <source>
        <dbReference type="Proteomes" id="UP001595799"/>
    </source>
</evidence>
<evidence type="ECO:0000313" key="5">
    <source>
        <dbReference type="EMBL" id="MFC4349919.1"/>
    </source>
</evidence>
<dbReference type="SMART" id="SM00967">
    <property type="entry name" value="SpoU_sub_bind"/>
    <property type="match status" value="1"/>
</dbReference>
<keyword evidence="2" id="KW-0808">Transferase</keyword>
<dbReference type="Pfam" id="PF08032">
    <property type="entry name" value="SpoU_sub_bind"/>
    <property type="match status" value="1"/>
</dbReference>
<dbReference type="EMBL" id="JBHSCW010000001">
    <property type="protein sequence ID" value="MFC4349919.1"/>
    <property type="molecule type" value="Genomic_DNA"/>
</dbReference>
<dbReference type="PANTHER" id="PTHR46429:SF1">
    <property type="entry name" value="23S RRNA (GUANOSINE-2'-O-)-METHYLTRANSFERASE RLMB"/>
    <property type="match status" value="1"/>
</dbReference>
<dbReference type="InterPro" id="IPR001537">
    <property type="entry name" value="SpoU_MeTrfase"/>
</dbReference>
<dbReference type="InterPro" id="IPR029064">
    <property type="entry name" value="Ribosomal_eL30-like_sf"/>
</dbReference>
<dbReference type="GO" id="GO:0008168">
    <property type="term" value="F:methyltransferase activity"/>
    <property type="evidence" value="ECO:0007669"/>
    <property type="project" value="UniProtKB-KW"/>
</dbReference>
<evidence type="ECO:0000256" key="3">
    <source>
        <dbReference type="SAM" id="MobiDB-lite"/>
    </source>
</evidence>
<sequence>MSRKRKKLSPDTNPSRTQHGKRPEPRRQERGTPSRQRDSKPRSGLWLYGWHACLAALGNPHRQCHRLVLSGEPEPGQAKQLAGLFERPELRLPEPEQLDRDEMGALLPPGAVHQGIALLTAPLSTPDLHELLDGLPPGRQVLVALDQVSDPHNVGAILRSAAVFGGLAVLNTERHAPAETGTLAKSASGGLESVPYIQVTNLARSLDQLKEAGFWVFGLASEASAPLPEADLPERLVLCLGAEGAGLRRLTRERCDLLVRLPTPGSLQDLNVSNAAAVALYELLARGAENRHAETSG</sequence>
<evidence type="ECO:0000256" key="2">
    <source>
        <dbReference type="ARBA" id="ARBA00022679"/>
    </source>
</evidence>
<dbReference type="Gene3D" id="3.40.1280.10">
    <property type="match status" value="1"/>
</dbReference>
<proteinExistence type="predicted"/>
<dbReference type="SUPFAM" id="SSF55315">
    <property type="entry name" value="L30e-like"/>
    <property type="match status" value="1"/>
</dbReference>
<dbReference type="CDD" id="cd18103">
    <property type="entry name" value="SpoU-like_RlmB"/>
    <property type="match status" value="1"/>
</dbReference>
<keyword evidence="6" id="KW-1185">Reference proteome</keyword>
<dbReference type="InterPro" id="IPR004441">
    <property type="entry name" value="rRNA_MeTrfase_TrmH"/>
</dbReference>
<feature type="compositionally biased region" description="Basic and acidic residues" evidence="3">
    <location>
        <begin position="21"/>
        <end position="41"/>
    </location>
</feature>
<dbReference type="RefSeq" id="WP_382419869.1">
    <property type="nucleotide sequence ID" value="NZ_JBHSCW010000001.1"/>
</dbReference>
<dbReference type="Proteomes" id="UP001595799">
    <property type="component" value="Unassembled WGS sequence"/>
</dbReference>
<dbReference type="InterPro" id="IPR029026">
    <property type="entry name" value="tRNA_m1G_MTases_N"/>
</dbReference>
<dbReference type="PANTHER" id="PTHR46429">
    <property type="entry name" value="23S RRNA (GUANOSINE-2'-O-)-METHYLTRANSFERASE RLMB"/>
    <property type="match status" value="1"/>
</dbReference>
<dbReference type="Pfam" id="PF00588">
    <property type="entry name" value="SpoU_methylase"/>
    <property type="match status" value="1"/>
</dbReference>
<name>A0ABV8UG72_9PROT</name>
<comment type="caution">
    <text evidence="5">The sequence shown here is derived from an EMBL/GenBank/DDBJ whole genome shotgun (WGS) entry which is preliminary data.</text>
</comment>
<accession>A0ABV8UG72</accession>
<dbReference type="InterPro" id="IPR013123">
    <property type="entry name" value="SpoU_subst-bd"/>
</dbReference>
<dbReference type="GO" id="GO:0032259">
    <property type="term" value="P:methylation"/>
    <property type="evidence" value="ECO:0007669"/>
    <property type="project" value="UniProtKB-KW"/>
</dbReference>
<dbReference type="SUPFAM" id="SSF75217">
    <property type="entry name" value="alpha/beta knot"/>
    <property type="match status" value="1"/>
</dbReference>
<dbReference type="InterPro" id="IPR029028">
    <property type="entry name" value="Alpha/beta_knot_MTases"/>
</dbReference>
<evidence type="ECO:0000256" key="1">
    <source>
        <dbReference type="ARBA" id="ARBA00022603"/>
    </source>
</evidence>
<reference evidence="6" key="1">
    <citation type="journal article" date="2019" name="Int. J. Syst. Evol. Microbiol.">
        <title>The Global Catalogue of Microorganisms (GCM) 10K type strain sequencing project: providing services to taxonomists for standard genome sequencing and annotation.</title>
        <authorList>
            <consortium name="The Broad Institute Genomics Platform"/>
            <consortium name="The Broad Institute Genome Sequencing Center for Infectious Disease"/>
            <person name="Wu L."/>
            <person name="Ma J."/>
        </authorList>
    </citation>
    <scope>NUCLEOTIDE SEQUENCE [LARGE SCALE GENOMIC DNA]</scope>
    <source>
        <strain evidence="6">CECT 8472</strain>
    </source>
</reference>
<protein>
    <submittedName>
        <fullName evidence="5">TrmH family RNA methyltransferase</fullName>
    </submittedName>
</protein>
<evidence type="ECO:0000259" key="4">
    <source>
        <dbReference type="SMART" id="SM00967"/>
    </source>
</evidence>
<feature type="region of interest" description="Disordered" evidence="3">
    <location>
        <begin position="1"/>
        <end position="42"/>
    </location>
</feature>
<dbReference type="Gene3D" id="3.30.1330.30">
    <property type="match status" value="1"/>
</dbReference>
<organism evidence="5 6">
    <name type="scientific">Fodinicurvata halophila</name>
    <dbReference type="NCBI Taxonomy" id="1419723"/>
    <lineage>
        <taxon>Bacteria</taxon>
        <taxon>Pseudomonadati</taxon>
        <taxon>Pseudomonadota</taxon>
        <taxon>Alphaproteobacteria</taxon>
        <taxon>Rhodospirillales</taxon>
        <taxon>Rhodovibrionaceae</taxon>
        <taxon>Fodinicurvata</taxon>
    </lineage>
</organism>